<dbReference type="Proteomes" id="UP000028840">
    <property type="component" value="Unassembled WGS sequence"/>
</dbReference>
<organism evidence="2 3">
    <name type="scientific">Toxoplasma gondii VAND</name>
    <dbReference type="NCBI Taxonomy" id="933077"/>
    <lineage>
        <taxon>Eukaryota</taxon>
        <taxon>Sar</taxon>
        <taxon>Alveolata</taxon>
        <taxon>Apicomplexa</taxon>
        <taxon>Conoidasida</taxon>
        <taxon>Coccidia</taxon>
        <taxon>Eucoccidiorida</taxon>
        <taxon>Eimeriorina</taxon>
        <taxon>Sarcocystidae</taxon>
        <taxon>Toxoplasma</taxon>
    </lineage>
</organism>
<dbReference type="AlphaFoldDB" id="A0A086PTH7"/>
<proteinExistence type="predicted"/>
<name>A0A086PTH7_TOXGO</name>
<sequence>MFSSRCASNVSTAFSYSTHRHLPGREEFGHLRGRRRRRKFEGRALCRQKEVYVHALTYLEIRDLREGGKDCLCRGRSPRRLQAAISRLSGTSWVSRKPEEKETKTDKRCRRVP</sequence>
<reference evidence="2 3" key="1">
    <citation type="submission" date="2014-08" db="EMBL/GenBank/DDBJ databases">
        <authorList>
            <person name="Sibley D."/>
            <person name="Venepally P."/>
            <person name="Karamycheva S."/>
            <person name="Hadjithomas M."/>
            <person name="Khan A."/>
            <person name="Brunk B."/>
            <person name="Roos D."/>
            <person name="Caler E."/>
            <person name="Lorenzi H."/>
        </authorList>
    </citation>
    <scope>NUCLEOTIDE SEQUENCE [LARGE SCALE GENOMIC DNA]</scope>
    <source>
        <strain evidence="2 3">VAND</strain>
    </source>
</reference>
<feature type="region of interest" description="Disordered" evidence="1">
    <location>
        <begin position="92"/>
        <end position="113"/>
    </location>
</feature>
<feature type="compositionally biased region" description="Basic and acidic residues" evidence="1">
    <location>
        <begin position="96"/>
        <end position="106"/>
    </location>
</feature>
<gene>
    <name evidence="2" type="ORF">TGVAND_221865</name>
</gene>
<reference evidence="2 3" key="2">
    <citation type="journal article" date="2015" name="Eukaryot. Cell">
        <title>Genetic mapping reveals that sinefungin resistance in Toxoplasma gondii is controlled by a putative amino acid transporter locus that can be used as a negative selectable marker.</title>
        <authorList>
            <person name="Behnke M.S."/>
            <person name="Khan A."/>
            <person name="Sibley L.D."/>
        </authorList>
    </citation>
    <scope>NUCLEOTIDE SEQUENCE [LARGE SCALE GENOMIC DNA]</scope>
    <source>
        <strain evidence="2 3">VAND</strain>
    </source>
</reference>
<comment type="caution">
    <text evidence="2">The sequence shown here is derived from an EMBL/GenBank/DDBJ whole genome shotgun (WGS) entry which is preliminary data.</text>
</comment>
<accession>A0A086PTH7</accession>
<evidence type="ECO:0000256" key="1">
    <source>
        <dbReference type="SAM" id="MobiDB-lite"/>
    </source>
</evidence>
<evidence type="ECO:0000313" key="3">
    <source>
        <dbReference type="Proteomes" id="UP000028840"/>
    </source>
</evidence>
<evidence type="ECO:0000313" key="2">
    <source>
        <dbReference type="EMBL" id="KFH03659.1"/>
    </source>
</evidence>
<dbReference type="EMBL" id="AEYJ02001249">
    <property type="protein sequence ID" value="KFH03659.1"/>
    <property type="molecule type" value="Genomic_DNA"/>
</dbReference>
<dbReference type="VEuPathDB" id="ToxoDB:TGVAND_221865"/>
<dbReference type="OrthoDB" id="10392725at2759"/>
<protein>
    <submittedName>
        <fullName evidence="2">Uncharacterized protein</fullName>
    </submittedName>
</protein>